<dbReference type="AlphaFoldDB" id="A0AA85JCP7"/>
<evidence type="ECO:0000313" key="2">
    <source>
        <dbReference type="WBParaSite" id="TREG1_26750.1"/>
    </source>
</evidence>
<dbReference type="Proteomes" id="UP000050795">
    <property type="component" value="Unassembled WGS sequence"/>
</dbReference>
<reference evidence="2" key="2">
    <citation type="submission" date="2023-11" db="UniProtKB">
        <authorList>
            <consortium name="WormBaseParasite"/>
        </authorList>
    </citation>
    <scope>IDENTIFICATION</scope>
</reference>
<sequence>MGIFHLLKSCEHPVALKALNEYLKYSAKLAEAKTNVDFIRNCIENNQYPKSFSKSLRRCKVRPNTKSLKRFALNQIESLQGYISTLEINIPQRQYAVDELPIHLKELFLKYVHDVSKTRETKKRIQLTKGLDTEIPESHFPKDPERITFNSSTSYLLSIIS</sequence>
<name>A0AA85JCP7_TRIRE</name>
<protein>
    <submittedName>
        <fullName evidence="2">Uncharacterized protein</fullName>
    </submittedName>
</protein>
<organism evidence="1 2">
    <name type="scientific">Trichobilharzia regenti</name>
    <name type="common">Nasal bird schistosome</name>
    <dbReference type="NCBI Taxonomy" id="157069"/>
    <lineage>
        <taxon>Eukaryota</taxon>
        <taxon>Metazoa</taxon>
        <taxon>Spiralia</taxon>
        <taxon>Lophotrochozoa</taxon>
        <taxon>Platyhelminthes</taxon>
        <taxon>Trematoda</taxon>
        <taxon>Digenea</taxon>
        <taxon>Strigeidida</taxon>
        <taxon>Schistosomatoidea</taxon>
        <taxon>Schistosomatidae</taxon>
        <taxon>Trichobilharzia</taxon>
    </lineage>
</organism>
<evidence type="ECO:0000313" key="1">
    <source>
        <dbReference type="Proteomes" id="UP000050795"/>
    </source>
</evidence>
<accession>A0AA85JCP7</accession>
<dbReference type="WBParaSite" id="TREG1_26750.1">
    <property type="protein sequence ID" value="TREG1_26750.1"/>
    <property type="gene ID" value="TREG1_26750"/>
</dbReference>
<proteinExistence type="predicted"/>
<reference evidence="1" key="1">
    <citation type="submission" date="2022-06" db="EMBL/GenBank/DDBJ databases">
        <authorList>
            <person name="Berger JAMES D."/>
            <person name="Berger JAMES D."/>
        </authorList>
    </citation>
    <scope>NUCLEOTIDE SEQUENCE [LARGE SCALE GENOMIC DNA]</scope>
</reference>
<keyword evidence="1" id="KW-1185">Reference proteome</keyword>